<comment type="caution">
    <text evidence="2">The sequence shown here is derived from an EMBL/GenBank/DDBJ whole genome shotgun (WGS) entry which is preliminary data.</text>
</comment>
<accession>A0A2W4LL11</accession>
<reference evidence="1" key="4">
    <citation type="submission" date="2023-08" db="EMBL/GenBank/DDBJ databases">
        <authorList>
            <person name="Guima S.E.S."/>
            <person name="Martins L.F."/>
            <person name="Silva A.M."/>
            <person name="Setubal J.C."/>
        </authorList>
    </citation>
    <scope>NUCLEOTIDE SEQUENCE</scope>
    <source>
        <strain evidence="1">ZC4RG45</strain>
    </source>
</reference>
<reference evidence="1" key="2">
    <citation type="submission" date="2018-05" db="EMBL/GenBank/DDBJ databases">
        <authorList>
            <person name="Moura L."/>
            <person name="Setubal J.C."/>
        </authorList>
    </citation>
    <scope>NUCLEOTIDE SEQUENCE</scope>
    <source>
        <strain evidence="1">ZC4RG45</strain>
    </source>
</reference>
<dbReference type="Pfam" id="PF21853">
    <property type="entry name" value="DUF6912"/>
    <property type="match status" value="1"/>
</dbReference>
<name>A0A2W4LL11_9PSEU</name>
<reference evidence="2" key="1">
    <citation type="submission" date="2018-05" db="EMBL/GenBank/DDBJ databases">
        <authorList>
            <person name="Lanie J.A."/>
            <person name="Ng W.-L."/>
            <person name="Kazmierczak K.M."/>
            <person name="Andrzejewski T.M."/>
            <person name="Davidsen T.M."/>
            <person name="Wayne K.J."/>
            <person name="Tettelin H."/>
            <person name="Glass J.I."/>
            <person name="Rusch D."/>
            <person name="Podicherti R."/>
            <person name="Tsui H.-C.T."/>
            <person name="Winkler M.E."/>
        </authorList>
    </citation>
    <scope>NUCLEOTIDE SEQUENCE</scope>
    <source>
        <strain evidence="2">ZC4RG45</strain>
    </source>
</reference>
<dbReference type="STRING" id="1111738.GCA_000427905_00192"/>
<evidence type="ECO:0000313" key="1">
    <source>
        <dbReference type="EMBL" id="MFO7191269.1"/>
    </source>
</evidence>
<sequence>MRVYLPATVSMLRELNEKRELAPVDGTAFGLTPTLREFYTGGTEEELEYVALLEAARASLRLVAAELDAGSSDPPRRAVVAADIDDVELRPDLDAAVVRISGTVPMKAVAAVHVDAPEAEEAVRAAAEVIDEADLGDDDAEFALGEAEDHELAWYAPQELPFLLELL</sequence>
<evidence type="ECO:0000313" key="3">
    <source>
        <dbReference type="Proteomes" id="UP000249324"/>
    </source>
</evidence>
<dbReference type="EMBL" id="QGUI02000022">
    <property type="protein sequence ID" value="MFO7191269.1"/>
    <property type="molecule type" value="Genomic_DNA"/>
</dbReference>
<proteinExistence type="predicted"/>
<gene>
    <name evidence="1" type="ORF">DIU77_003385</name>
    <name evidence="2" type="ORF">DIU77_10910</name>
</gene>
<protein>
    <submittedName>
        <fullName evidence="2">Uncharacterized protein</fullName>
    </submittedName>
</protein>
<dbReference type="AlphaFoldDB" id="A0A2W4LL11"/>
<dbReference type="Proteomes" id="UP000249324">
    <property type="component" value="Unassembled WGS sequence"/>
</dbReference>
<dbReference type="InterPro" id="IPR054206">
    <property type="entry name" value="DUF6912"/>
</dbReference>
<reference evidence="1 3" key="3">
    <citation type="journal article" date="2021" name="BMC Genomics">
        <title>Genome-resolved metagenome and metatranscriptome analyses of thermophilic composting reveal key bacterial players and their metabolic interactions.</title>
        <authorList>
            <person name="Braga L.P.P."/>
            <person name="Pereira R.V."/>
            <person name="Martins L.F."/>
            <person name="Moura L.M.S."/>
            <person name="Sanchez F.B."/>
            <person name="Patane J.S.L."/>
            <person name="da Silva A.M."/>
            <person name="Setubal J.C."/>
        </authorList>
    </citation>
    <scope>NUCLEOTIDE SEQUENCE [LARGE SCALE GENOMIC DNA]</scope>
    <source>
        <strain evidence="1">ZC4RG45</strain>
    </source>
</reference>
<dbReference type="EMBL" id="QGUI01000394">
    <property type="protein sequence ID" value="PZM96356.1"/>
    <property type="molecule type" value="Genomic_DNA"/>
</dbReference>
<organism evidence="2">
    <name type="scientific">Thermocrispum agreste</name>
    <dbReference type="NCBI Taxonomy" id="37925"/>
    <lineage>
        <taxon>Bacteria</taxon>
        <taxon>Bacillati</taxon>
        <taxon>Actinomycetota</taxon>
        <taxon>Actinomycetes</taxon>
        <taxon>Pseudonocardiales</taxon>
        <taxon>Pseudonocardiaceae</taxon>
        <taxon>Thermocrispum</taxon>
    </lineage>
</organism>
<evidence type="ECO:0000313" key="2">
    <source>
        <dbReference type="EMBL" id="PZM96356.1"/>
    </source>
</evidence>